<keyword evidence="1" id="KW-1133">Transmembrane helix</keyword>
<dbReference type="STRING" id="735517.SAMN05444272_3238"/>
<keyword evidence="3" id="KW-1185">Reference proteome</keyword>
<dbReference type="RefSeq" id="WP_073014328.1">
    <property type="nucleotide sequence ID" value="NZ_FRBW01000003.1"/>
</dbReference>
<protein>
    <submittedName>
        <fullName evidence="2">Uncharacterized protein</fullName>
    </submittedName>
</protein>
<evidence type="ECO:0000313" key="2">
    <source>
        <dbReference type="EMBL" id="SHM78752.1"/>
    </source>
</evidence>
<evidence type="ECO:0000256" key="1">
    <source>
        <dbReference type="SAM" id="Phobius"/>
    </source>
</evidence>
<reference evidence="2 3" key="1">
    <citation type="submission" date="2016-11" db="EMBL/GenBank/DDBJ databases">
        <authorList>
            <person name="Jaros S."/>
            <person name="Januszkiewicz K."/>
            <person name="Wedrychowicz H."/>
        </authorList>
    </citation>
    <scope>NUCLEOTIDE SEQUENCE [LARGE SCALE GENOMIC DNA]</scope>
    <source>
        <strain evidence="2 3">DSM 22153</strain>
    </source>
</reference>
<evidence type="ECO:0000313" key="3">
    <source>
        <dbReference type="Proteomes" id="UP000186002"/>
    </source>
</evidence>
<keyword evidence="1" id="KW-0472">Membrane</keyword>
<dbReference type="AlphaFoldDB" id="A0A1M7LL42"/>
<accession>A0A1M7LL42</accession>
<feature type="transmembrane region" description="Helical" evidence="1">
    <location>
        <begin position="20"/>
        <end position="43"/>
    </location>
</feature>
<proteinExistence type="predicted"/>
<gene>
    <name evidence="2" type="ORF">SAMN05444272_3238</name>
</gene>
<feature type="transmembrane region" description="Helical" evidence="1">
    <location>
        <begin position="63"/>
        <end position="86"/>
    </location>
</feature>
<dbReference type="OrthoDB" id="7679523at2"/>
<sequence>MTRSNRSSLADRLLPQHPFFRLLVTNGAIGVGVSGLVVAGIFAADIGHLRELVASAQDPILPVMLLAFGMIVTLTSVVIGSAIMMLGSETDGRGGRHVHTGELIPIRVEARSSARRSHPRHWD</sequence>
<name>A0A1M7LL42_9HYPH</name>
<dbReference type="Proteomes" id="UP000186002">
    <property type="component" value="Unassembled WGS sequence"/>
</dbReference>
<organism evidence="2 3">
    <name type="scientific">Roseibium suaedae</name>
    <dbReference type="NCBI Taxonomy" id="735517"/>
    <lineage>
        <taxon>Bacteria</taxon>
        <taxon>Pseudomonadati</taxon>
        <taxon>Pseudomonadota</taxon>
        <taxon>Alphaproteobacteria</taxon>
        <taxon>Hyphomicrobiales</taxon>
        <taxon>Stappiaceae</taxon>
        <taxon>Roseibium</taxon>
    </lineage>
</organism>
<dbReference type="EMBL" id="FRBW01000003">
    <property type="protein sequence ID" value="SHM78752.1"/>
    <property type="molecule type" value="Genomic_DNA"/>
</dbReference>
<keyword evidence="1" id="KW-0812">Transmembrane</keyword>